<evidence type="ECO:0000259" key="3">
    <source>
        <dbReference type="PROSITE" id="PS50111"/>
    </source>
</evidence>
<dbReference type="PANTHER" id="PTHR32089:SF112">
    <property type="entry name" value="LYSOZYME-LIKE PROTEIN-RELATED"/>
    <property type="match status" value="1"/>
</dbReference>
<dbReference type="PANTHER" id="PTHR32089">
    <property type="entry name" value="METHYL-ACCEPTING CHEMOTAXIS PROTEIN MCPB"/>
    <property type="match status" value="1"/>
</dbReference>
<dbReference type="SMART" id="SM00283">
    <property type="entry name" value="MA"/>
    <property type="match status" value="1"/>
</dbReference>
<keyword evidence="1 2" id="KW-0807">Transducer</keyword>
<dbReference type="PROSITE" id="PS50111">
    <property type="entry name" value="CHEMOTAXIS_TRANSDUC_2"/>
    <property type="match status" value="1"/>
</dbReference>
<dbReference type="AlphaFoldDB" id="A0A2M7FZR6"/>
<feature type="domain" description="Methyl-accepting transducer" evidence="3">
    <location>
        <begin position="71"/>
        <end position="307"/>
    </location>
</feature>
<protein>
    <recommendedName>
        <fullName evidence="3">Methyl-accepting transducer domain-containing protein</fullName>
    </recommendedName>
</protein>
<proteinExistence type="predicted"/>
<reference evidence="4 5" key="1">
    <citation type="submission" date="2017-09" db="EMBL/GenBank/DDBJ databases">
        <title>Depth-based differentiation of microbial function through sediment-hosted aquifers and enrichment of novel symbionts in the deep terrestrial subsurface.</title>
        <authorList>
            <person name="Probst A.J."/>
            <person name="Ladd B."/>
            <person name="Jarett J.K."/>
            <person name="Geller-Mcgrath D.E."/>
            <person name="Sieber C.M."/>
            <person name="Emerson J.B."/>
            <person name="Anantharaman K."/>
            <person name="Thomas B.C."/>
            <person name="Malmstrom R."/>
            <person name="Stieglmeier M."/>
            <person name="Klingl A."/>
            <person name="Woyke T."/>
            <person name="Ryan C.M."/>
            <person name="Banfield J.F."/>
        </authorList>
    </citation>
    <scope>NUCLEOTIDE SEQUENCE [LARGE SCALE GENOMIC DNA]</scope>
    <source>
        <strain evidence="4">CG17_big_fil_post_rev_8_21_14_2_50_48_46</strain>
    </source>
</reference>
<dbReference type="Gene3D" id="1.10.287.950">
    <property type="entry name" value="Methyl-accepting chemotaxis protein"/>
    <property type="match status" value="1"/>
</dbReference>
<name>A0A2M7FZR6_9BACT</name>
<dbReference type="Pfam" id="PF00015">
    <property type="entry name" value="MCPsignal"/>
    <property type="match status" value="1"/>
</dbReference>
<sequence>MPTETLTRQNSDYQKLETFLKQMAAGDIPKIPDFSESAIFSDLQPTLAALLNRRIFNQTHRAEERQELRIKAESLVDQLQTSQEISAQLLSSTQDTIHFANYASSKGHEISERNKSLASSIDQMGSGIKEVAEQTTASAGIVKKAKSLTQDATEHIQGLGNSSHEIGEIVKVIESVASQTKLLALNATIEAARAGEMGKGFAVVAAEVKELAKETAASVSSIQAKIEAIQSSTQTAIGFIEELFSIINNLEGISMTIASSVEEQAYVSREIGLHANDTAKDSTEITSKMEEVSLYNQAAAEIIEALKTSNQEMVGIAETLQAALTA</sequence>
<organism evidence="4 5">
    <name type="scientific">bacterium (Candidatus Blackallbacteria) CG17_big_fil_post_rev_8_21_14_2_50_48_46</name>
    <dbReference type="NCBI Taxonomy" id="2014261"/>
    <lineage>
        <taxon>Bacteria</taxon>
        <taxon>Candidatus Blackallbacteria</taxon>
    </lineage>
</organism>
<evidence type="ECO:0000256" key="2">
    <source>
        <dbReference type="PROSITE-ProRule" id="PRU00284"/>
    </source>
</evidence>
<accession>A0A2M7FZR6</accession>
<dbReference type="Proteomes" id="UP000231019">
    <property type="component" value="Unassembled WGS sequence"/>
</dbReference>
<dbReference type="SUPFAM" id="SSF58104">
    <property type="entry name" value="Methyl-accepting chemotaxis protein (MCP) signaling domain"/>
    <property type="match status" value="1"/>
</dbReference>
<dbReference type="InterPro" id="IPR004089">
    <property type="entry name" value="MCPsignal_dom"/>
</dbReference>
<gene>
    <name evidence="4" type="ORF">COW36_19855</name>
</gene>
<dbReference type="EMBL" id="PFFQ01000055">
    <property type="protein sequence ID" value="PIW14905.1"/>
    <property type="molecule type" value="Genomic_DNA"/>
</dbReference>
<comment type="caution">
    <text evidence="4">The sequence shown here is derived from an EMBL/GenBank/DDBJ whole genome shotgun (WGS) entry which is preliminary data.</text>
</comment>
<dbReference type="GO" id="GO:0016020">
    <property type="term" value="C:membrane"/>
    <property type="evidence" value="ECO:0007669"/>
    <property type="project" value="InterPro"/>
</dbReference>
<evidence type="ECO:0000313" key="5">
    <source>
        <dbReference type="Proteomes" id="UP000231019"/>
    </source>
</evidence>
<dbReference type="GO" id="GO:0007165">
    <property type="term" value="P:signal transduction"/>
    <property type="evidence" value="ECO:0007669"/>
    <property type="project" value="UniProtKB-KW"/>
</dbReference>
<evidence type="ECO:0000256" key="1">
    <source>
        <dbReference type="ARBA" id="ARBA00023224"/>
    </source>
</evidence>
<evidence type="ECO:0000313" key="4">
    <source>
        <dbReference type="EMBL" id="PIW14905.1"/>
    </source>
</evidence>